<evidence type="ECO:0000256" key="8">
    <source>
        <dbReference type="ARBA" id="ARBA00022989"/>
    </source>
</evidence>
<dbReference type="InterPro" id="IPR003591">
    <property type="entry name" value="Leu-rich_rpt_typical-subtyp"/>
</dbReference>
<dbReference type="GO" id="GO:0005886">
    <property type="term" value="C:plasma membrane"/>
    <property type="evidence" value="ECO:0007669"/>
    <property type="project" value="UniProtKB-SubCell"/>
</dbReference>
<dbReference type="SMART" id="SM00369">
    <property type="entry name" value="LRR_TYP"/>
    <property type="match status" value="10"/>
</dbReference>
<dbReference type="Proteomes" id="UP000653305">
    <property type="component" value="Unassembled WGS sequence"/>
</dbReference>
<dbReference type="GO" id="GO:0006952">
    <property type="term" value="P:defense response"/>
    <property type="evidence" value="ECO:0007669"/>
    <property type="project" value="UniProtKB-ARBA"/>
</dbReference>
<dbReference type="Gene3D" id="3.80.10.10">
    <property type="entry name" value="Ribonuclease Inhibitor"/>
    <property type="match status" value="5"/>
</dbReference>
<evidence type="ECO:0000256" key="7">
    <source>
        <dbReference type="ARBA" id="ARBA00022737"/>
    </source>
</evidence>
<dbReference type="Pfam" id="PF13855">
    <property type="entry name" value="LRR_8"/>
    <property type="match status" value="1"/>
</dbReference>
<dbReference type="Pfam" id="PF23598">
    <property type="entry name" value="LRR_14"/>
    <property type="match status" value="1"/>
</dbReference>
<dbReference type="InterPro" id="IPR001611">
    <property type="entry name" value="Leu-rich_rpt"/>
</dbReference>
<keyword evidence="8" id="KW-1133">Transmembrane helix</keyword>
<keyword evidence="12" id="KW-0418">Kinase</keyword>
<comment type="similarity">
    <text evidence="2">Belongs to the RLP family.</text>
</comment>
<keyword evidence="9" id="KW-0472">Membrane</keyword>
<sequence length="746" mass="83492">MFLTPSSKFRSFAGLYGKINPSLLILKHLKYLDLSQNKFHETIPSFIGSLTSLEYLDLSGAGFYVSFEDGYSLEVDSLELLSGLSKLEHLNMNHVNLSRASDWAEQVINKLPSLVELHFSWCSLDFTAPLNDIANITHSNNLAILDLSNNNLQSPAILRRIFKLDKLIFIDLSLNYFEGPIPTIANTTKLKYIDLSVNNFNSSIPEWLYSCKDLKFVSLSGNHLQNEISNSIANLTSLHTLDLSYNQLSGNIPRAISNLCRLQKLDLGDNKLHGEVSDAFGNMSDCFLRSLQFLYLYTNQLSGHLTQQFGEFKSLRDLDLSGNSLSGEIPNNIGNLSSSLEYLRLASNRLTGNLPENVGKLSNLIEFDISDNMLEGVVSMTHFAHLSKLKYLYASRSHLILNVSPNWIPPFKLETLRLGSLNLGSVTHIPSWIETQKKTIQELDLSCTGISVNVPGWIWNIRILNLSHNKLHGEVPLISDPEDDYYGTNKFSGHIPSVLQNCTQLMMMDLARNSFDGSIPKRIATSLFGLKFLILRSNKLSGEITSSICQLRSLQIIDLSNNNMSGDIPKELTSLVGLRSLNLSRNHLTGPIPDSIGNMKQLESLDFSINSLSGEIPSSFRIMSSLSYLNLSNNNLTGEIPESAQLQGFDESSFIGNNLCGPPLTISCNNKGDGEHQDEEGDESEIEWLYVFVSLGYAVGLSGSLTTLYLKKSWRDAYYEFLEDMYDSVYVYFYIKWRSLTRASFG</sequence>
<keyword evidence="5" id="KW-0812">Transmembrane</keyword>
<evidence type="ECO:0000256" key="5">
    <source>
        <dbReference type="ARBA" id="ARBA00022692"/>
    </source>
</evidence>
<keyword evidence="13" id="KW-1185">Reference proteome</keyword>
<dbReference type="InterPro" id="IPR032675">
    <property type="entry name" value="LRR_dom_sf"/>
</dbReference>
<feature type="domain" description="Disease resistance R13L4/SHOC-2-like LRR" evidence="11">
    <location>
        <begin position="498"/>
        <end position="631"/>
    </location>
</feature>
<comment type="caution">
    <text evidence="12">The sequence shown here is derived from an EMBL/GenBank/DDBJ whole genome shotgun (WGS) entry which is preliminary data.</text>
</comment>
<dbReference type="PROSITE" id="PS51450">
    <property type="entry name" value="LRR"/>
    <property type="match status" value="1"/>
</dbReference>
<dbReference type="GO" id="GO:0051707">
    <property type="term" value="P:response to other organism"/>
    <property type="evidence" value="ECO:0007669"/>
    <property type="project" value="UniProtKB-ARBA"/>
</dbReference>
<dbReference type="FunFam" id="3.80.10.10:FF:000905">
    <property type="entry name" value="Receptor-like protein kinase 7"/>
    <property type="match status" value="1"/>
</dbReference>
<keyword evidence="12" id="KW-0675">Receptor</keyword>
<protein>
    <submittedName>
        <fullName evidence="12">Probable leucine-rich repeat receptor-like protein kinase at5g63930</fullName>
    </submittedName>
</protein>
<organism evidence="12 13">
    <name type="scientific">Phtheirospermum japonicum</name>
    <dbReference type="NCBI Taxonomy" id="374723"/>
    <lineage>
        <taxon>Eukaryota</taxon>
        <taxon>Viridiplantae</taxon>
        <taxon>Streptophyta</taxon>
        <taxon>Embryophyta</taxon>
        <taxon>Tracheophyta</taxon>
        <taxon>Spermatophyta</taxon>
        <taxon>Magnoliopsida</taxon>
        <taxon>eudicotyledons</taxon>
        <taxon>Gunneridae</taxon>
        <taxon>Pentapetalae</taxon>
        <taxon>asterids</taxon>
        <taxon>lamiids</taxon>
        <taxon>Lamiales</taxon>
        <taxon>Orobanchaceae</taxon>
        <taxon>Orobanchaceae incertae sedis</taxon>
        <taxon>Phtheirospermum</taxon>
    </lineage>
</organism>
<dbReference type="AlphaFoldDB" id="A0A830CYI5"/>
<dbReference type="FunFam" id="3.80.10.10:FF:000095">
    <property type="entry name" value="LRR receptor-like serine/threonine-protein kinase GSO1"/>
    <property type="match status" value="1"/>
</dbReference>
<dbReference type="Pfam" id="PF00560">
    <property type="entry name" value="LRR_1"/>
    <property type="match status" value="5"/>
</dbReference>
<dbReference type="PANTHER" id="PTHR48063">
    <property type="entry name" value="LRR RECEPTOR-LIKE KINASE"/>
    <property type="match status" value="1"/>
</dbReference>
<proteinExistence type="inferred from homology"/>
<dbReference type="GO" id="GO:0016301">
    <property type="term" value="F:kinase activity"/>
    <property type="evidence" value="ECO:0007669"/>
    <property type="project" value="UniProtKB-KW"/>
</dbReference>
<evidence type="ECO:0000259" key="11">
    <source>
        <dbReference type="Pfam" id="PF23598"/>
    </source>
</evidence>
<name>A0A830CYI5_9LAMI</name>
<accession>A0A830CYI5</accession>
<dbReference type="EMBL" id="BMAC01000666">
    <property type="protein sequence ID" value="GFQ01225.1"/>
    <property type="molecule type" value="Genomic_DNA"/>
</dbReference>
<evidence type="ECO:0000256" key="10">
    <source>
        <dbReference type="ARBA" id="ARBA00023180"/>
    </source>
</evidence>
<evidence type="ECO:0000256" key="4">
    <source>
        <dbReference type="ARBA" id="ARBA00022614"/>
    </source>
</evidence>
<evidence type="ECO:0000256" key="9">
    <source>
        <dbReference type="ARBA" id="ARBA00023136"/>
    </source>
</evidence>
<keyword evidence="7" id="KW-0677">Repeat</keyword>
<evidence type="ECO:0000256" key="6">
    <source>
        <dbReference type="ARBA" id="ARBA00022729"/>
    </source>
</evidence>
<dbReference type="SMART" id="SM00365">
    <property type="entry name" value="LRR_SD22"/>
    <property type="match status" value="5"/>
</dbReference>
<keyword evidence="6" id="KW-0732">Signal</keyword>
<dbReference type="OrthoDB" id="908873at2759"/>
<dbReference type="InterPro" id="IPR055414">
    <property type="entry name" value="LRR_R13L4/SHOC2-like"/>
</dbReference>
<evidence type="ECO:0000256" key="3">
    <source>
        <dbReference type="ARBA" id="ARBA00022475"/>
    </source>
</evidence>
<evidence type="ECO:0000256" key="2">
    <source>
        <dbReference type="ARBA" id="ARBA00009592"/>
    </source>
</evidence>
<dbReference type="SUPFAM" id="SSF52058">
    <property type="entry name" value="L domain-like"/>
    <property type="match status" value="3"/>
</dbReference>
<keyword evidence="10" id="KW-0325">Glycoprotein</keyword>
<reference evidence="12" key="1">
    <citation type="submission" date="2020-07" db="EMBL/GenBank/DDBJ databases">
        <title>Ethylene signaling mediates host invasion by parasitic plants.</title>
        <authorList>
            <person name="Yoshida S."/>
        </authorList>
    </citation>
    <scope>NUCLEOTIDE SEQUENCE</scope>
    <source>
        <strain evidence="12">Okayama</strain>
    </source>
</reference>
<evidence type="ECO:0000313" key="13">
    <source>
        <dbReference type="Proteomes" id="UP000653305"/>
    </source>
</evidence>
<dbReference type="PRINTS" id="PR00019">
    <property type="entry name" value="LEURICHRPT"/>
</dbReference>
<keyword evidence="3" id="KW-1003">Cell membrane</keyword>
<dbReference type="InterPro" id="IPR046956">
    <property type="entry name" value="RLP23-like"/>
</dbReference>
<comment type="subcellular location">
    <subcellularLocation>
        <location evidence="1">Cell membrane</location>
        <topology evidence="1">Single-pass type I membrane protein</topology>
    </subcellularLocation>
</comment>
<keyword evidence="4" id="KW-0433">Leucine-rich repeat</keyword>
<evidence type="ECO:0000313" key="12">
    <source>
        <dbReference type="EMBL" id="GFQ01225.1"/>
    </source>
</evidence>
<keyword evidence="12" id="KW-0808">Transferase</keyword>
<gene>
    <name evidence="12" type="ORF">PHJA_002266400</name>
</gene>
<evidence type="ECO:0000256" key="1">
    <source>
        <dbReference type="ARBA" id="ARBA00004251"/>
    </source>
</evidence>
<dbReference type="PANTHER" id="PTHR48063:SF98">
    <property type="entry name" value="LRR RECEPTOR-LIKE SERINE_THREONINE-PROTEIN KINASE FLS2"/>
    <property type="match status" value="1"/>
</dbReference>